<dbReference type="EMBL" id="CAJVQB010000034">
    <property type="protein sequence ID" value="CAG8459938.1"/>
    <property type="molecule type" value="Genomic_DNA"/>
</dbReference>
<dbReference type="SUPFAM" id="SSF51445">
    <property type="entry name" value="(Trans)glycosidases"/>
    <property type="match status" value="1"/>
</dbReference>
<comment type="similarity">
    <text evidence="2">Belongs to the glycosyl hydrolase 27 family.</text>
</comment>
<evidence type="ECO:0000313" key="7">
    <source>
        <dbReference type="Proteomes" id="UP000789901"/>
    </source>
</evidence>
<dbReference type="InterPro" id="IPR013785">
    <property type="entry name" value="Aldolase_TIM"/>
</dbReference>
<keyword evidence="7" id="KW-1185">Reference proteome</keyword>
<evidence type="ECO:0000256" key="5">
    <source>
        <dbReference type="ARBA" id="ARBA00023295"/>
    </source>
</evidence>
<name>A0ABM8VVY1_GIGMA</name>
<dbReference type="PANTHER" id="PTHR11452:SF75">
    <property type="entry name" value="ALPHA-GALACTOSIDASE MEL1"/>
    <property type="match status" value="1"/>
</dbReference>
<comment type="catalytic activity">
    <reaction evidence="1">
        <text>Hydrolysis of terminal, non-reducing alpha-D-galactose residues in alpha-D-galactosides, including galactose oligosaccharides, galactomannans and galactolipids.</text>
        <dbReference type="EC" id="3.2.1.22"/>
    </reaction>
</comment>
<evidence type="ECO:0000256" key="4">
    <source>
        <dbReference type="ARBA" id="ARBA00022801"/>
    </source>
</evidence>
<evidence type="ECO:0000256" key="1">
    <source>
        <dbReference type="ARBA" id="ARBA00001255"/>
    </source>
</evidence>
<reference evidence="6 7" key="1">
    <citation type="submission" date="2021-06" db="EMBL/GenBank/DDBJ databases">
        <authorList>
            <person name="Kallberg Y."/>
            <person name="Tangrot J."/>
            <person name="Rosling A."/>
        </authorList>
    </citation>
    <scope>NUCLEOTIDE SEQUENCE [LARGE SCALE GENOMIC DNA]</scope>
    <source>
        <strain evidence="6 7">120-4 pot B 10/14</strain>
    </source>
</reference>
<dbReference type="Gene3D" id="3.20.20.70">
    <property type="entry name" value="Aldolase class I"/>
    <property type="match status" value="1"/>
</dbReference>
<keyword evidence="5" id="KW-0326">Glycosidase</keyword>
<keyword evidence="4" id="KW-0378">Hydrolase</keyword>
<dbReference type="PANTHER" id="PTHR11452">
    <property type="entry name" value="ALPHA-GALACTOSIDASE/ALPHA-N-ACETYLGALACTOSAMINIDASE"/>
    <property type="match status" value="1"/>
</dbReference>
<dbReference type="EC" id="3.2.1.22" evidence="3"/>
<protein>
    <recommendedName>
        <fullName evidence="3">alpha-galactosidase</fullName>
        <ecNumber evidence="3">3.2.1.22</ecNumber>
    </recommendedName>
</protein>
<gene>
    <name evidence="6" type="ORF">GMARGA_LOCUS253</name>
</gene>
<organism evidence="6 7">
    <name type="scientific">Gigaspora margarita</name>
    <dbReference type="NCBI Taxonomy" id="4874"/>
    <lineage>
        <taxon>Eukaryota</taxon>
        <taxon>Fungi</taxon>
        <taxon>Fungi incertae sedis</taxon>
        <taxon>Mucoromycota</taxon>
        <taxon>Glomeromycotina</taxon>
        <taxon>Glomeromycetes</taxon>
        <taxon>Diversisporales</taxon>
        <taxon>Gigasporaceae</taxon>
        <taxon>Gigaspora</taxon>
    </lineage>
</organism>
<dbReference type="Proteomes" id="UP000789901">
    <property type="component" value="Unassembled WGS sequence"/>
</dbReference>
<evidence type="ECO:0000313" key="6">
    <source>
        <dbReference type="EMBL" id="CAG8459938.1"/>
    </source>
</evidence>
<evidence type="ECO:0000256" key="3">
    <source>
        <dbReference type="ARBA" id="ARBA00012755"/>
    </source>
</evidence>
<dbReference type="InterPro" id="IPR017853">
    <property type="entry name" value="GH"/>
</dbReference>
<proteinExistence type="inferred from homology"/>
<comment type="caution">
    <text evidence="6">The sequence shown here is derived from an EMBL/GenBank/DDBJ whole genome shotgun (WGS) entry which is preliminary data.</text>
</comment>
<sequence length="107" mass="12090">MLPDSMVKHGFLDAYLNIALTLSSDIIVFINLCALEQILSENTSGYLMPDPKALRTTNDIKTNWTSVSTFLEKQRNITKYAGPRGLNDSDMLEIDDGHLTFEKQRSH</sequence>
<dbReference type="InterPro" id="IPR002241">
    <property type="entry name" value="Glyco_hydro_27"/>
</dbReference>
<evidence type="ECO:0000256" key="2">
    <source>
        <dbReference type="ARBA" id="ARBA00009743"/>
    </source>
</evidence>
<accession>A0ABM8VVY1</accession>